<dbReference type="HOGENOM" id="CLU_1026854_0_0_1"/>
<feature type="compositionally biased region" description="Basic and acidic residues" evidence="1">
    <location>
        <begin position="136"/>
        <end position="146"/>
    </location>
</feature>
<proteinExistence type="predicted"/>
<evidence type="ECO:0000313" key="2">
    <source>
        <dbReference type="EMBL" id="KIV79963.1"/>
    </source>
</evidence>
<feature type="region of interest" description="Disordered" evidence="1">
    <location>
        <begin position="1"/>
        <end position="97"/>
    </location>
</feature>
<protein>
    <submittedName>
        <fullName evidence="2">Uncharacterized protein</fullName>
    </submittedName>
</protein>
<dbReference type="EMBL" id="KN846953">
    <property type="protein sequence ID" value="KIV79963.1"/>
    <property type="molecule type" value="Genomic_DNA"/>
</dbReference>
<feature type="compositionally biased region" description="Basic and acidic residues" evidence="1">
    <location>
        <begin position="36"/>
        <end position="45"/>
    </location>
</feature>
<dbReference type="Proteomes" id="UP000053599">
    <property type="component" value="Unassembled WGS sequence"/>
</dbReference>
<dbReference type="AlphaFoldDB" id="A0A0D1YYX8"/>
<evidence type="ECO:0000313" key="3">
    <source>
        <dbReference type="Proteomes" id="UP000053599"/>
    </source>
</evidence>
<feature type="compositionally biased region" description="Polar residues" evidence="1">
    <location>
        <begin position="1"/>
        <end position="17"/>
    </location>
</feature>
<feature type="compositionally biased region" description="Pro residues" evidence="1">
    <location>
        <begin position="234"/>
        <end position="254"/>
    </location>
</feature>
<organism evidence="2 3">
    <name type="scientific">Exophiala sideris</name>
    <dbReference type="NCBI Taxonomy" id="1016849"/>
    <lineage>
        <taxon>Eukaryota</taxon>
        <taxon>Fungi</taxon>
        <taxon>Dikarya</taxon>
        <taxon>Ascomycota</taxon>
        <taxon>Pezizomycotina</taxon>
        <taxon>Eurotiomycetes</taxon>
        <taxon>Chaetothyriomycetidae</taxon>
        <taxon>Chaetothyriales</taxon>
        <taxon>Herpotrichiellaceae</taxon>
        <taxon>Exophiala</taxon>
    </lineage>
</organism>
<gene>
    <name evidence="2" type="ORF">PV11_07501</name>
</gene>
<feature type="region of interest" description="Disordered" evidence="1">
    <location>
        <begin position="117"/>
        <end position="202"/>
    </location>
</feature>
<feature type="compositionally biased region" description="Low complexity" evidence="1">
    <location>
        <begin position="46"/>
        <end position="72"/>
    </location>
</feature>
<reference evidence="2 3" key="1">
    <citation type="submission" date="2015-01" db="EMBL/GenBank/DDBJ databases">
        <title>The Genome Sequence of Exophiala sideris CBS121828.</title>
        <authorList>
            <consortium name="The Broad Institute Genomics Platform"/>
            <person name="Cuomo C."/>
            <person name="de Hoog S."/>
            <person name="Gorbushina A."/>
            <person name="Stielow B."/>
            <person name="Teixiera M."/>
            <person name="Abouelleil A."/>
            <person name="Chapman S.B."/>
            <person name="Priest M."/>
            <person name="Young S.K."/>
            <person name="Wortman J."/>
            <person name="Nusbaum C."/>
            <person name="Birren B."/>
        </authorList>
    </citation>
    <scope>NUCLEOTIDE SEQUENCE [LARGE SCALE GENOMIC DNA]</scope>
    <source>
        <strain evidence="2 3">CBS 121828</strain>
    </source>
</reference>
<accession>A0A0D1YYX8</accession>
<sequence length="271" mass="30078">MGNTTSRDCYSERVSTNEWHRRRAGRGSSAPSSSAYRERGSRSGTRDSSSSDMSSDISSSLYSGSGSGSDQDYMVFAGGPRSGYRHDDARSSSQGNRLYIVQELDELNDFDERTATLRASDEVFDRPDCNGFRPQPTHDCHHDSRSGHQPRSPSTLRAGDEYLDRPDSTGFRPRRIYNPHGDCDYDFRPLSSSAPRMPTYHTHSSYDPYSAGPTASIPVQYVSPTHGSYRSAPSPGPHPGQPWYPQPTNPPPPYDHTLGAYVETREPRSMG</sequence>
<feature type="region of interest" description="Disordered" evidence="1">
    <location>
        <begin position="217"/>
        <end position="271"/>
    </location>
</feature>
<name>A0A0D1YYX8_9EURO</name>
<feature type="compositionally biased region" description="Low complexity" evidence="1">
    <location>
        <begin position="26"/>
        <end position="35"/>
    </location>
</feature>
<feature type="compositionally biased region" description="Basic and acidic residues" evidence="1">
    <location>
        <begin position="158"/>
        <end position="167"/>
    </location>
</feature>
<evidence type="ECO:0000256" key="1">
    <source>
        <dbReference type="SAM" id="MobiDB-lite"/>
    </source>
</evidence>
<feature type="compositionally biased region" description="Basic and acidic residues" evidence="1">
    <location>
        <begin position="117"/>
        <end position="128"/>
    </location>
</feature>